<dbReference type="EMBL" id="CM037627">
    <property type="protein sequence ID" value="KAH7989069.1"/>
    <property type="molecule type" value="Genomic_DNA"/>
</dbReference>
<evidence type="ECO:0000313" key="1">
    <source>
        <dbReference type="EMBL" id="KAH7989069.1"/>
    </source>
</evidence>
<gene>
    <name evidence="1" type="ORF">K3G42_000674</name>
</gene>
<reference evidence="1" key="1">
    <citation type="submission" date="2021-08" db="EMBL/GenBank/DDBJ databases">
        <title>The first chromosome-level gecko genome reveals the dynamic sex chromosomes of Neotropical dwarf geckos (Sphaerodactylidae: Sphaerodactylus).</title>
        <authorList>
            <person name="Pinto B.J."/>
            <person name="Keating S.E."/>
            <person name="Gamble T."/>
        </authorList>
    </citation>
    <scope>NUCLEOTIDE SEQUENCE</scope>
    <source>
        <strain evidence="1">TG3544</strain>
    </source>
</reference>
<protein>
    <submittedName>
        <fullName evidence="1">Uncharacterized protein</fullName>
    </submittedName>
</protein>
<keyword evidence="2" id="KW-1185">Reference proteome</keyword>
<name>A0ACB8E9M9_9SAUR</name>
<proteinExistence type="predicted"/>
<organism evidence="1 2">
    <name type="scientific">Sphaerodactylus townsendi</name>
    <dbReference type="NCBI Taxonomy" id="933632"/>
    <lineage>
        <taxon>Eukaryota</taxon>
        <taxon>Metazoa</taxon>
        <taxon>Chordata</taxon>
        <taxon>Craniata</taxon>
        <taxon>Vertebrata</taxon>
        <taxon>Euteleostomi</taxon>
        <taxon>Lepidosauria</taxon>
        <taxon>Squamata</taxon>
        <taxon>Bifurcata</taxon>
        <taxon>Gekkota</taxon>
        <taxon>Sphaerodactylidae</taxon>
        <taxon>Sphaerodactylus</taxon>
    </lineage>
</organism>
<dbReference type="Proteomes" id="UP000827872">
    <property type="component" value="Linkage Group LG14"/>
</dbReference>
<evidence type="ECO:0000313" key="2">
    <source>
        <dbReference type="Proteomes" id="UP000827872"/>
    </source>
</evidence>
<comment type="caution">
    <text evidence="1">The sequence shown here is derived from an EMBL/GenBank/DDBJ whole genome shotgun (WGS) entry which is preliminary data.</text>
</comment>
<accession>A0ACB8E9M9</accession>
<sequence length="173" mass="19417">MHPSEAEEPDQRAPEPGIRQLLPSREFLLSRQGLPLVVEAVLSFIIFICFIASKASAFFIVPLLTFLLALFFFFAYSLKLYKKFKETYWLLVHFLCCLVSAIIYFAISIATVSKYFDGGAKAAGVLGFVATLVYALDFYRIFNNLVASLKQSDPSEAAEQRRSEEEASDSDSD</sequence>